<dbReference type="RefSeq" id="WP_233054191.1">
    <property type="nucleotide sequence ID" value="NZ_JAIMJA010000021.1"/>
</dbReference>
<dbReference type="Proteomes" id="UP001201273">
    <property type="component" value="Unassembled WGS sequence"/>
</dbReference>
<reference evidence="2 3" key="1">
    <citation type="journal article" date="2022" name="Environ. Microbiol. Rep.">
        <title>Eco-phylogenetic analyses reveal divergent evolution of vitamin B12 metabolism in the marine bacterial family 'Psychromonadaceae'.</title>
        <authorList>
            <person name="Jin X."/>
            <person name="Yang Y."/>
            <person name="Cao H."/>
            <person name="Gao B."/>
            <person name="Zhao Z."/>
        </authorList>
    </citation>
    <scope>NUCLEOTIDE SEQUENCE [LARGE SCALE GENOMIC DNA]</scope>
    <source>
        <strain evidence="2 3">MKS20</strain>
    </source>
</reference>
<keyword evidence="3" id="KW-1185">Reference proteome</keyword>
<name>A0ABS8WE12_9GAMM</name>
<proteinExistence type="predicted"/>
<protein>
    <submittedName>
        <fullName evidence="2">NAD(P)H-binding protein</fullName>
    </submittedName>
</protein>
<dbReference type="PANTHER" id="PTHR48079">
    <property type="entry name" value="PROTEIN YEEZ"/>
    <property type="match status" value="1"/>
</dbReference>
<dbReference type="InterPro" id="IPR051783">
    <property type="entry name" value="NAD(P)-dependent_oxidoreduct"/>
</dbReference>
<evidence type="ECO:0000259" key="1">
    <source>
        <dbReference type="Pfam" id="PF13460"/>
    </source>
</evidence>
<gene>
    <name evidence="2" type="ORF">K6Y31_17290</name>
</gene>
<dbReference type="EMBL" id="JAIMJA010000021">
    <property type="protein sequence ID" value="MCE2596552.1"/>
    <property type="molecule type" value="Genomic_DNA"/>
</dbReference>
<dbReference type="Pfam" id="PF13460">
    <property type="entry name" value="NAD_binding_10"/>
    <property type="match status" value="1"/>
</dbReference>
<feature type="domain" description="NAD(P)-binding" evidence="1">
    <location>
        <begin position="19"/>
        <end position="199"/>
    </location>
</feature>
<dbReference type="Gene3D" id="3.40.50.720">
    <property type="entry name" value="NAD(P)-binding Rossmann-like Domain"/>
    <property type="match status" value="1"/>
</dbReference>
<accession>A0ABS8WE12</accession>
<organism evidence="2 3">
    <name type="scientific">Motilimonas cestriensis</name>
    <dbReference type="NCBI Taxonomy" id="2742685"/>
    <lineage>
        <taxon>Bacteria</taxon>
        <taxon>Pseudomonadati</taxon>
        <taxon>Pseudomonadota</taxon>
        <taxon>Gammaproteobacteria</taxon>
        <taxon>Alteromonadales</taxon>
        <taxon>Alteromonadales genera incertae sedis</taxon>
        <taxon>Motilimonas</taxon>
    </lineage>
</organism>
<dbReference type="InterPro" id="IPR016040">
    <property type="entry name" value="NAD(P)-bd_dom"/>
</dbReference>
<evidence type="ECO:0000313" key="2">
    <source>
        <dbReference type="EMBL" id="MCE2596552.1"/>
    </source>
</evidence>
<dbReference type="SUPFAM" id="SSF51735">
    <property type="entry name" value="NAD(P)-binding Rossmann-fold domains"/>
    <property type="match status" value="1"/>
</dbReference>
<sequence length="270" mass="29954">MIKAKVAIFGCGWLGEPLALALQQSGWPVSVCRRDEAQVARLKQLGLDAYAINVANDDVTGNVAAWSDQAETVIIMLPPRSKSQQPERYEQQIAQLIQALQKQQVRQVLFISSTGVYAEGNYLLTEQSPLKQNSALVTAEQAMQAAFSSIILRFSGLVNKDRTPARFLAGKHLSGGLTPTNLIHQDDCIDVICQLLTKPWQADVYNLSTENGPSRAHFYVRATQHSGLTPPTFTDDNSFALRSVSSQKILHFLDYQFKHPDILAWLTNET</sequence>
<dbReference type="InterPro" id="IPR036291">
    <property type="entry name" value="NAD(P)-bd_dom_sf"/>
</dbReference>
<dbReference type="PANTHER" id="PTHR48079:SF6">
    <property type="entry name" value="NAD(P)-BINDING DOMAIN-CONTAINING PROTEIN-RELATED"/>
    <property type="match status" value="1"/>
</dbReference>
<evidence type="ECO:0000313" key="3">
    <source>
        <dbReference type="Proteomes" id="UP001201273"/>
    </source>
</evidence>
<comment type="caution">
    <text evidence="2">The sequence shown here is derived from an EMBL/GenBank/DDBJ whole genome shotgun (WGS) entry which is preliminary data.</text>
</comment>